<dbReference type="InterPro" id="IPR050661">
    <property type="entry name" value="BglG_antiterminators"/>
</dbReference>
<dbReference type="AlphaFoldDB" id="A0A4U9D4P7"/>
<evidence type="ECO:0000256" key="2">
    <source>
        <dbReference type="ARBA" id="ARBA00023163"/>
    </source>
</evidence>
<reference evidence="4 5" key="1">
    <citation type="submission" date="2019-04" db="EMBL/GenBank/DDBJ databases">
        <authorList>
            <consortium name="Pathogen Informatics"/>
        </authorList>
    </citation>
    <scope>NUCLEOTIDE SEQUENCE [LARGE SCALE GENOMIC DNA]</scope>
    <source>
        <strain evidence="4 5">NCTC9185</strain>
    </source>
</reference>
<evidence type="ECO:0000313" key="4">
    <source>
        <dbReference type="EMBL" id="VTN13479.1"/>
    </source>
</evidence>
<evidence type="ECO:0000259" key="3">
    <source>
        <dbReference type="Pfam" id="PF05043"/>
    </source>
</evidence>
<sequence>MLIRGSGYRLNVDDPTLYQTLAETTPKAQHIPRTAQDRINFLLIRFLTSAFSLKLEDLADEWFVSRATLQSDMVDVRERFQRYQLTLETRPRHGMKLFGSEVSIRACLTDLPVGACAAGRTAAAGG</sequence>
<dbReference type="PANTHER" id="PTHR30185">
    <property type="entry name" value="CRYPTIC BETA-GLUCOSIDE BGL OPERON ANTITERMINATOR"/>
    <property type="match status" value="1"/>
</dbReference>
<organism evidence="4 5">
    <name type="scientific">Raoultella terrigena</name>
    <name type="common">Klebsiella terrigena</name>
    <dbReference type="NCBI Taxonomy" id="577"/>
    <lineage>
        <taxon>Bacteria</taxon>
        <taxon>Pseudomonadati</taxon>
        <taxon>Pseudomonadota</taxon>
        <taxon>Gammaproteobacteria</taxon>
        <taxon>Enterobacterales</taxon>
        <taxon>Enterobacteriaceae</taxon>
        <taxon>Klebsiella/Raoultella group</taxon>
        <taxon>Raoultella</taxon>
    </lineage>
</organism>
<gene>
    <name evidence="4" type="primary">licR_2</name>
    <name evidence="4" type="ORF">NCTC9185_05513</name>
</gene>
<accession>A0A4U9D4P7</accession>
<evidence type="ECO:0000256" key="1">
    <source>
        <dbReference type="ARBA" id="ARBA00023015"/>
    </source>
</evidence>
<dbReference type="InterPro" id="IPR007737">
    <property type="entry name" value="Mga_HTH"/>
</dbReference>
<keyword evidence="2" id="KW-0804">Transcription</keyword>
<dbReference type="PANTHER" id="PTHR30185:SF13">
    <property type="entry name" value="LICABCH OPERON REGULATOR-RELATED"/>
    <property type="match status" value="1"/>
</dbReference>
<evidence type="ECO:0000313" key="5">
    <source>
        <dbReference type="Proteomes" id="UP000339249"/>
    </source>
</evidence>
<name>A0A4U9D4P7_RAOTE</name>
<dbReference type="Proteomes" id="UP000339249">
    <property type="component" value="Unassembled WGS sequence"/>
</dbReference>
<keyword evidence="1" id="KW-0805">Transcription regulation</keyword>
<feature type="domain" description="Mga helix-turn-helix" evidence="3">
    <location>
        <begin position="32"/>
        <end position="110"/>
    </location>
</feature>
<proteinExistence type="predicted"/>
<dbReference type="EMBL" id="CABDVU010000001">
    <property type="protein sequence ID" value="VTN13479.1"/>
    <property type="molecule type" value="Genomic_DNA"/>
</dbReference>
<dbReference type="Pfam" id="PF05043">
    <property type="entry name" value="Mga"/>
    <property type="match status" value="1"/>
</dbReference>
<protein>
    <submittedName>
        <fullName evidence="4">Probable licABCH operon regulator</fullName>
    </submittedName>
</protein>